<accession>A6VXG0</accession>
<feature type="signal peptide" evidence="2">
    <location>
        <begin position="1"/>
        <end position="21"/>
    </location>
</feature>
<gene>
    <name evidence="3" type="ordered locus">Mmwyl1_2217</name>
</gene>
<dbReference type="STRING" id="400668.Mmwyl1_2217"/>
<sequence length="123" mass="13145">MMKYIKAIVCSLILVSTLAQAEESTLDKAKEGAQKLWEKTKTTTSEIADTTAEKASEFGEKASEFGSKASKNAKETGTVVWDKMKEAGAATAEGARKGASKIRSLAGQEDCEKNSTSCSKNKE</sequence>
<evidence type="ECO:0000256" key="2">
    <source>
        <dbReference type="SAM" id="SignalP"/>
    </source>
</evidence>
<name>A6VXG0_MARMS</name>
<evidence type="ECO:0000313" key="3">
    <source>
        <dbReference type="EMBL" id="ABR71139.1"/>
    </source>
</evidence>
<protein>
    <recommendedName>
        <fullName evidence="4">Late embryogenesis abundant protein</fullName>
    </recommendedName>
</protein>
<dbReference type="HOGENOM" id="CLU_2012520_0_0_6"/>
<proteinExistence type="predicted"/>
<dbReference type="KEGG" id="mmw:Mmwyl1_2217"/>
<dbReference type="AlphaFoldDB" id="A6VXG0"/>
<organism evidence="3">
    <name type="scientific">Marinomonas sp. (strain MWYL1)</name>
    <dbReference type="NCBI Taxonomy" id="400668"/>
    <lineage>
        <taxon>Bacteria</taxon>
        <taxon>Pseudomonadati</taxon>
        <taxon>Pseudomonadota</taxon>
        <taxon>Gammaproteobacteria</taxon>
        <taxon>Oceanospirillales</taxon>
        <taxon>Oceanospirillaceae</taxon>
        <taxon>Marinomonas</taxon>
    </lineage>
</organism>
<evidence type="ECO:0000256" key="1">
    <source>
        <dbReference type="SAM" id="MobiDB-lite"/>
    </source>
</evidence>
<reference evidence="3" key="1">
    <citation type="submission" date="2007-06" db="EMBL/GenBank/DDBJ databases">
        <title>Complete sequence of Marinomonas sp. MWYL1.</title>
        <authorList>
            <consortium name="US DOE Joint Genome Institute"/>
            <person name="Copeland A."/>
            <person name="Lucas S."/>
            <person name="Lapidus A."/>
            <person name="Barry K."/>
            <person name="Glavina del Rio T."/>
            <person name="Dalin E."/>
            <person name="Tice H."/>
            <person name="Pitluck S."/>
            <person name="Kiss H."/>
            <person name="Brettin T."/>
            <person name="Bruce D."/>
            <person name="Detter J.C."/>
            <person name="Han C."/>
            <person name="Schmutz J."/>
            <person name="Larimer F."/>
            <person name="Land M."/>
            <person name="Hauser L."/>
            <person name="Kyrpides N."/>
            <person name="Kim E."/>
            <person name="Johnston A.W.B."/>
            <person name="Todd J.D."/>
            <person name="Rogers R."/>
            <person name="Wexler M."/>
            <person name="Bond P.L."/>
            <person name="Li Y."/>
            <person name="Richardson P."/>
        </authorList>
    </citation>
    <scope>NUCLEOTIDE SEQUENCE [LARGE SCALE GENOMIC DNA]</scope>
    <source>
        <strain evidence="3">MWYL1</strain>
    </source>
</reference>
<feature type="compositionally biased region" description="Polar residues" evidence="1">
    <location>
        <begin position="114"/>
        <end position="123"/>
    </location>
</feature>
<evidence type="ECO:0008006" key="4">
    <source>
        <dbReference type="Google" id="ProtNLM"/>
    </source>
</evidence>
<dbReference type="Gene3D" id="1.10.287.700">
    <property type="entry name" value="Helix hairpin bin"/>
    <property type="match status" value="1"/>
</dbReference>
<feature type="chain" id="PRO_5002702106" description="Late embryogenesis abundant protein" evidence="2">
    <location>
        <begin position="22"/>
        <end position="123"/>
    </location>
</feature>
<dbReference type="EMBL" id="CP000749">
    <property type="protein sequence ID" value="ABR71139.1"/>
    <property type="molecule type" value="Genomic_DNA"/>
</dbReference>
<keyword evidence="2" id="KW-0732">Signal</keyword>
<feature type="region of interest" description="Disordered" evidence="1">
    <location>
        <begin position="90"/>
        <end position="123"/>
    </location>
</feature>